<keyword evidence="8" id="KW-1185">Reference proteome</keyword>
<organism evidence="7 8">
    <name type="scientific">Catellatospora coxensis</name>
    <dbReference type="NCBI Taxonomy" id="310354"/>
    <lineage>
        <taxon>Bacteria</taxon>
        <taxon>Bacillati</taxon>
        <taxon>Actinomycetota</taxon>
        <taxon>Actinomycetes</taxon>
        <taxon>Micromonosporales</taxon>
        <taxon>Micromonosporaceae</taxon>
        <taxon>Catellatospora</taxon>
    </lineage>
</organism>
<feature type="domain" description="ChlI/MoxR AAA lid" evidence="6">
    <location>
        <begin position="242"/>
        <end position="313"/>
    </location>
</feature>
<dbReference type="EMBL" id="BONI01000029">
    <property type="protein sequence ID" value="GIG06948.1"/>
    <property type="molecule type" value="Genomic_DNA"/>
</dbReference>
<reference evidence="7 8" key="1">
    <citation type="submission" date="2021-01" db="EMBL/GenBank/DDBJ databases">
        <title>Whole genome shotgun sequence of Catellatospora coxensis NBRC 107359.</title>
        <authorList>
            <person name="Komaki H."/>
            <person name="Tamura T."/>
        </authorList>
    </citation>
    <scope>NUCLEOTIDE SEQUENCE [LARGE SCALE GENOMIC DNA]</scope>
    <source>
        <strain evidence="7 8">NBRC 107359</strain>
    </source>
</reference>
<sequence>MNQPLPPLSAAQVRAFADLTGKLAGAISTVVLGKPEVVRLGLVAMFAQGHVLLEDVPGTGKTTLARAIAASVQGAWRRIQFTPDLLPSDVSGVTIFNQASRGFEFHPGPIFANIVIADEINRASPKTQSALLEVMEERYVTVDGVRHAVPRPFMVVATQNPVEMDGTYRLPEAQLDRFLMKLSVGYPDEAVEIEVLRGATLRSPDAITPVTDTKTIGEAVALAHRVHIADPLYAYAVRLAAATREHKHVRVGVSPRGVIALTRAASAYALTEGRGYVLPEDLKVLIEPVFAHRVLLTPDAQLRGVTATEVLRDAVEAVPVPLPGQESPAGEPGPGPAARHAG</sequence>
<name>A0A8J3P820_9ACTN</name>
<dbReference type="PANTHER" id="PTHR42759:SF5">
    <property type="entry name" value="METHANOL DEHYDROGENASE REGULATOR"/>
    <property type="match status" value="1"/>
</dbReference>
<dbReference type="GO" id="GO:0005524">
    <property type="term" value="F:ATP binding"/>
    <property type="evidence" value="ECO:0007669"/>
    <property type="project" value="UniProtKB-KW"/>
</dbReference>
<evidence type="ECO:0000259" key="6">
    <source>
        <dbReference type="Pfam" id="PF17863"/>
    </source>
</evidence>
<dbReference type="InterPro" id="IPR027417">
    <property type="entry name" value="P-loop_NTPase"/>
</dbReference>
<dbReference type="Pfam" id="PF17863">
    <property type="entry name" value="AAA_lid_2"/>
    <property type="match status" value="1"/>
</dbReference>
<dbReference type="Gene3D" id="3.40.50.300">
    <property type="entry name" value="P-loop containing nucleotide triphosphate hydrolases"/>
    <property type="match status" value="1"/>
</dbReference>
<keyword evidence="1" id="KW-0547">Nucleotide-binding</keyword>
<dbReference type="InterPro" id="IPR050764">
    <property type="entry name" value="CbbQ/NirQ/NorQ/GpvN"/>
</dbReference>
<comment type="similarity">
    <text evidence="3">Belongs to the MoxR family.</text>
</comment>
<comment type="caution">
    <text evidence="7">The sequence shown here is derived from an EMBL/GenBank/DDBJ whole genome shotgun (WGS) entry which is preliminary data.</text>
</comment>
<evidence type="ECO:0000256" key="2">
    <source>
        <dbReference type="ARBA" id="ARBA00022840"/>
    </source>
</evidence>
<evidence type="ECO:0000256" key="1">
    <source>
        <dbReference type="ARBA" id="ARBA00022741"/>
    </source>
</evidence>
<evidence type="ECO:0000313" key="8">
    <source>
        <dbReference type="Proteomes" id="UP000630887"/>
    </source>
</evidence>
<dbReference type="PANTHER" id="PTHR42759">
    <property type="entry name" value="MOXR FAMILY PROTEIN"/>
    <property type="match status" value="1"/>
</dbReference>
<proteinExistence type="inferred from homology"/>
<dbReference type="Pfam" id="PF07726">
    <property type="entry name" value="AAA_3"/>
    <property type="match status" value="1"/>
</dbReference>
<feature type="domain" description="ATPase AAA-3" evidence="5">
    <location>
        <begin position="50"/>
        <end position="180"/>
    </location>
</feature>
<protein>
    <submittedName>
        <fullName evidence="7">MoxR-like ATPase</fullName>
    </submittedName>
</protein>
<dbReference type="SUPFAM" id="SSF52540">
    <property type="entry name" value="P-loop containing nucleoside triphosphate hydrolases"/>
    <property type="match status" value="1"/>
</dbReference>
<keyword evidence="2" id="KW-0067">ATP-binding</keyword>
<dbReference type="CDD" id="cd00009">
    <property type="entry name" value="AAA"/>
    <property type="match status" value="1"/>
</dbReference>
<dbReference type="RefSeq" id="WP_203693306.1">
    <property type="nucleotide sequence ID" value="NZ_BAAALC010000041.1"/>
</dbReference>
<dbReference type="InterPro" id="IPR011703">
    <property type="entry name" value="ATPase_AAA-3"/>
</dbReference>
<gene>
    <name evidence="7" type="ORF">Cco03nite_36480</name>
</gene>
<dbReference type="GO" id="GO:0016887">
    <property type="term" value="F:ATP hydrolysis activity"/>
    <property type="evidence" value="ECO:0007669"/>
    <property type="project" value="InterPro"/>
</dbReference>
<dbReference type="Gene3D" id="1.10.8.80">
    <property type="entry name" value="Magnesium chelatase subunit I, C-Terminal domain"/>
    <property type="match status" value="1"/>
</dbReference>
<dbReference type="AlphaFoldDB" id="A0A8J3P820"/>
<dbReference type="FunFam" id="3.40.50.300:FF:000640">
    <property type="entry name" value="MoxR family ATPase"/>
    <property type="match status" value="1"/>
</dbReference>
<accession>A0A8J3P820</accession>
<feature type="region of interest" description="Disordered" evidence="4">
    <location>
        <begin position="318"/>
        <end position="342"/>
    </location>
</feature>
<dbReference type="InterPro" id="IPR041628">
    <property type="entry name" value="ChlI/MoxR_AAA_lid"/>
</dbReference>
<evidence type="ECO:0000259" key="5">
    <source>
        <dbReference type="Pfam" id="PF07726"/>
    </source>
</evidence>
<evidence type="ECO:0000313" key="7">
    <source>
        <dbReference type="EMBL" id="GIG06948.1"/>
    </source>
</evidence>
<evidence type="ECO:0000256" key="3">
    <source>
        <dbReference type="ARBA" id="ARBA00061607"/>
    </source>
</evidence>
<dbReference type="Proteomes" id="UP000630887">
    <property type="component" value="Unassembled WGS sequence"/>
</dbReference>
<evidence type="ECO:0000256" key="4">
    <source>
        <dbReference type="SAM" id="MobiDB-lite"/>
    </source>
</evidence>
<dbReference type="PIRSF" id="PIRSF002849">
    <property type="entry name" value="AAA_ATPase_chaperone_MoxR_prd"/>
    <property type="match status" value="1"/>
</dbReference>